<sequence length="256" mass="29258">MNQRETQDEVLKREKAFHDDLYSSKSDSRAAAKKYSRLKAEFDKRYMKLVKERAEGSKVLEIGCGPNINTPHWVDIAAECHGIDISDVAISQARERLGKPYSNTHLSVMNAESMEYDDNYFDVVCGKGIIHHLNTESAFKEVSRVLKPGGLAVFIEPLGHNPFINLYRRLTPKMRSDDEHPLLMSDIEVSQRYFGNVNTDFQHITSILSAFIPGNRLHSLSFQLLNSFDSLIIKSLPFTKKYSWMALIRLQEPYSA</sequence>
<evidence type="ECO:0000313" key="6">
    <source>
        <dbReference type="Proteomes" id="UP000673975"/>
    </source>
</evidence>
<reference evidence="5" key="1">
    <citation type="submission" date="2021-02" db="EMBL/GenBank/DDBJ databases">
        <title>Natronogracilivirga saccharolytica gen. nov. sp. nov. a new anaerobic, haloalkiliphilic carbohydrate-fermenting bacterium from soda lake and proposing of Cyclonatronumiaceae fam. nov. in the phylum Balneolaeota.</title>
        <authorList>
            <person name="Zhilina T.N."/>
            <person name="Sorokin D.Y."/>
            <person name="Zavarzina D.G."/>
            <person name="Toshchakov S.V."/>
            <person name="Kublanov I.V."/>
        </authorList>
    </citation>
    <scope>NUCLEOTIDE SEQUENCE</scope>
    <source>
        <strain evidence="5">Z-1702</strain>
    </source>
</reference>
<evidence type="ECO:0000259" key="4">
    <source>
        <dbReference type="Pfam" id="PF08241"/>
    </source>
</evidence>
<dbReference type="GO" id="GO:0032259">
    <property type="term" value="P:methylation"/>
    <property type="evidence" value="ECO:0007669"/>
    <property type="project" value="UniProtKB-KW"/>
</dbReference>
<feature type="domain" description="Methyltransferase type 11" evidence="4">
    <location>
        <begin position="60"/>
        <end position="154"/>
    </location>
</feature>
<keyword evidence="2 5" id="KW-0489">Methyltransferase</keyword>
<gene>
    <name evidence="5" type="ORF">NATSA_14695</name>
</gene>
<evidence type="ECO:0000256" key="1">
    <source>
        <dbReference type="ARBA" id="ARBA00008361"/>
    </source>
</evidence>
<dbReference type="PANTHER" id="PTHR44942">
    <property type="entry name" value="METHYLTRANSF_11 DOMAIN-CONTAINING PROTEIN"/>
    <property type="match status" value="1"/>
</dbReference>
<organism evidence="5 6">
    <name type="scientific">Natronogracilivirga saccharolytica</name>
    <dbReference type="NCBI Taxonomy" id="2812953"/>
    <lineage>
        <taxon>Bacteria</taxon>
        <taxon>Pseudomonadati</taxon>
        <taxon>Balneolota</taxon>
        <taxon>Balneolia</taxon>
        <taxon>Balneolales</taxon>
        <taxon>Cyclonatronaceae</taxon>
        <taxon>Natronogracilivirga</taxon>
    </lineage>
</organism>
<proteinExistence type="inferred from homology"/>
<dbReference type="GO" id="GO:0008757">
    <property type="term" value="F:S-adenosylmethionine-dependent methyltransferase activity"/>
    <property type="evidence" value="ECO:0007669"/>
    <property type="project" value="InterPro"/>
</dbReference>
<dbReference type="SUPFAM" id="SSF53335">
    <property type="entry name" value="S-adenosyl-L-methionine-dependent methyltransferases"/>
    <property type="match status" value="1"/>
</dbReference>
<dbReference type="InterPro" id="IPR051052">
    <property type="entry name" value="Diverse_substrate_MTase"/>
</dbReference>
<evidence type="ECO:0000256" key="2">
    <source>
        <dbReference type="ARBA" id="ARBA00022603"/>
    </source>
</evidence>
<dbReference type="AlphaFoldDB" id="A0A8J7RPS5"/>
<keyword evidence="3" id="KW-0808">Transferase</keyword>
<evidence type="ECO:0000313" key="5">
    <source>
        <dbReference type="EMBL" id="MBP3193923.1"/>
    </source>
</evidence>
<evidence type="ECO:0000256" key="3">
    <source>
        <dbReference type="ARBA" id="ARBA00022679"/>
    </source>
</evidence>
<dbReference type="InterPro" id="IPR029063">
    <property type="entry name" value="SAM-dependent_MTases_sf"/>
</dbReference>
<dbReference type="Proteomes" id="UP000673975">
    <property type="component" value="Unassembled WGS sequence"/>
</dbReference>
<dbReference type="CDD" id="cd02440">
    <property type="entry name" value="AdoMet_MTases"/>
    <property type="match status" value="1"/>
</dbReference>
<dbReference type="InterPro" id="IPR013216">
    <property type="entry name" value="Methyltransf_11"/>
</dbReference>
<comment type="similarity">
    <text evidence="1">Belongs to the methyltransferase superfamily.</text>
</comment>
<accession>A0A8J7RPS5</accession>
<dbReference type="Gene3D" id="3.40.50.150">
    <property type="entry name" value="Vaccinia Virus protein VP39"/>
    <property type="match status" value="1"/>
</dbReference>
<dbReference type="EMBL" id="JAFIDN010000017">
    <property type="protein sequence ID" value="MBP3193923.1"/>
    <property type="molecule type" value="Genomic_DNA"/>
</dbReference>
<keyword evidence="6" id="KW-1185">Reference proteome</keyword>
<dbReference type="Pfam" id="PF08241">
    <property type="entry name" value="Methyltransf_11"/>
    <property type="match status" value="1"/>
</dbReference>
<dbReference type="PANTHER" id="PTHR44942:SF4">
    <property type="entry name" value="METHYLTRANSFERASE TYPE 11 DOMAIN-CONTAINING PROTEIN"/>
    <property type="match status" value="1"/>
</dbReference>
<comment type="caution">
    <text evidence="5">The sequence shown here is derived from an EMBL/GenBank/DDBJ whole genome shotgun (WGS) entry which is preliminary data.</text>
</comment>
<name>A0A8J7RPS5_9BACT</name>
<dbReference type="RefSeq" id="WP_210513382.1">
    <property type="nucleotide sequence ID" value="NZ_JAFIDN010000017.1"/>
</dbReference>
<protein>
    <submittedName>
        <fullName evidence="5">Class I SAM-dependent methyltransferase</fullName>
    </submittedName>
</protein>